<dbReference type="GO" id="GO:0005634">
    <property type="term" value="C:nucleus"/>
    <property type="evidence" value="ECO:0007669"/>
    <property type="project" value="UniProtKB-SubCell"/>
</dbReference>
<evidence type="ECO:0000256" key="3">
    <source>
        <dbReference type="ARBA" id="ARBA00022722"/>
    </source>
</evidence>
<evidence type="ECO:0000259" key="7">
    <source>
        <dbReference type="SMART" id="SM00479"/>
    </source>
</evidence>
<comment type="caution">
    <text evidence="8">The sequence shown here is derived from an EMBL/GenBank/DDBJ whole genome shotgun (WGS) entry which is preliminary data.</text>
</comment>
<dbReference type="Gene3D" id="3.30.420.10">
    <property type="entry name" value="Ribonuclease H-like superfamily/Ribonuclease H"/>
    <property type="match status" value="1"/>
</dbReference>
<evidence type="ECO:0000256" key="2">
    <source>
        <dbReference type="ARBA" id="ARBA00006357"/>
    </source>
</evidence>
<dbReference type="PANTHER" id="PTHR12801">
    <property type="entry name" value="RNA EXONUCLEASE REXO1 / RECO3 FAMILY MEMBER-RELATED"/>
    <property type="match status" value="1"/>
</dbReference>
<dbReference type="Pfam" id="PF15870">
    <property type="entry name" value="EloA-BP1"/>
    <property type="match status" value="1"/>
</dbReference>
<dbReference type="FunFam" id="3.30.420.10:FF:000031">
    <property type="entry name" value="RNA exonuclease 1"/>
    <property type="match status" value="1"/>
</dbReference>
<organism evidence="8 9">
    <name type="scientific">Physocladia obscura</name>
    <dbReference type="NCBI Taxonomy" id="109957"/>
    <lineage>
        <taxon>Eukaryota</taxon>
        <taxon>Fungi</taxon>
        <taxon>Fungi incertae sedis</taxon>
        <taxon>Chytridiomycota</taxon>
        <taxon>Chytridiomycota incertae sedis</taxon>
        <taxon>Chytridiomycetes</taxon>
        <taxon>Chytridiales</taxon>
        <taxon>Chytriomycetaceae</taxon>
        <taxon>Physocladia</taxon>
    </lineage>
</organism>
<dbReference type="PANTHER" id="PTHR12801:SF115">
    <property type="entry name" value="FI18136P1-RELATED"/>
    <property type="match status" value="1"/>
</dbReference>
<proteinExistence type="inferred from homology"/>
<protein>
    <submittedName>
        <fullName evidence="8">RNA exonuclease 3</fullName>
    </submittedName>
</protein>
<keyword evidence="6" id="KW-0539">Nucleus</keyword>
<evidence type="ECO:0000256" key="4">
    <source>
        <dbReference type="ARBA" id="ARBA00022801"/>
    </source>
</evidence>
<comment type="subcellular location">
    <subcellularLocation>
        <location evidence="1">Nucleus</location>
    </subcellularLocation>
</comment>
<feature type="domain" description="Exonuclease" evidence="7">
    <location>
        <begin position="256"/>
        <end position="427"/>
    </location>
</feature>
<dbReference type="InterPro" id="IPR047021">
    <property type="entry name" value="REXO1/3/4-like"/>
</dbReference>
<dbReference type="Proteomes" id="UP001211907">
    <property type="component" value="Unassembled WGS sequence"/>
</dbReference>
<dbReference type="SUPFAM" id="SSF53098">
    <property type="entry name" value="Ribonuclease H-like"/>
    <property type="match status" value="1"/>
</dbReference>
<dbReference type="GO" id="GO:0010629">
    <property type="term" value="P:negative regulation of gene expression"/>
    <property type="evidence" value="ECO:0007669"/>
    <property type="project" value="UniProtKB-ARBA"/>
</dbReference>
<dbReference type="CDD" id="cd06145">
    <property type="entry name" value="REX1_like"/>
    <property type="match status" value="1"/>
</dbReference>
<comment type="similarity">
    <text evidence="2">Belongs to the REXO1/REXO3 family.</text>
</comment>
<dbReference type="InterPro" id="IPR012337">
    <property type="entry name" value="RNaseH-like_sf"/>
</dbReference>
<reference evidence="8" key="1">
    <citation type="submission" date="2020-05" db="EMBL/GenBank/DDBJ databases">
        <title>Phylogenomic resolution of chytrid fungi.</title>
        <authorList>
            <person name="Stajich J.E."/>
            <person name="Amses K."/>
            <person name="Simmons R."/>
            <person name="Seto K."/>
            <person name="Myers J."/>
            <person name="Bonds A."/>
            <person name="Quandt C.A."/>
            <person name="Barry K."/>
            <person name="Liu P."/>
            <person name="Grigoriev I."/>
            <person name="Longcore J.E."/>
            <person name="James T.Y."/>
        </authorList>
    </citation>
    <scope>NUCLEOTIDE SEQUENCE</scope>
    <source>
        <strain evidence="8">JEL0513</strain>
    </source>
</reference>
<keyword evidence="5 8" id="KW-0269">Exonuclease</keyword>
<sequence length="433" mass="47342">SSFAATGDRPRVAIALNSKVDRTKRQKVLDLFFNEFSRIYAPLSATAPSSLAQQHALKQEHLLNQKSASATMYSTLAVPIVNRLKKRALATSITDTGIDGEYKAATVATAPPSINAFESLITTTAELTVNNYPITADESRLHPFGQDFAPRDSGFLFEGPKSCERCHHDFVPPLVMDDADFQACTYHRVRATFQQVGGSGGSKQRIYVCCNGDQSSPGCAIGPHVFKEIQFDALHARIPFTRLPPPPATPKQQQHAVVACDCEMSYTTAGMELTRVSFVDMQGAVIVDELVKTQFPVVDLNSAWSGITSLATAKYTLPQIHTLLYTRGISRDTIIIGHSLENDLCALRIVHSRIIDTSLVFPRRQQQATTTTTANVGVVHKLALKQLCERMLGRRIQVVGNIAGHDSVEDAKAALDLVLFFLQKRAAGVAISY</sequence>
<dbReference type="GO" id="GO:0003676">
    <property type="term" value="F:nucleic acid binding"/>
    <property type="evidence" value="ECO:0007669"/>
    <property type="project" value="InterPro"/>
</dbReference>
<name>A0AAD5XBV8_9FUNG</name>
<keyword evidence="9" id="KW-1185">Reference proteome</keyword>
<dbReference type="InterPro" id="IPR034922">
    <property type="entry name" value="REX1-like_exo"/>
</dbReference>
<evidence type="ECO:0000256" key="1">
    <source>
        <dbReference type="ARBA" id="ARBA00004123"/>
    </source>
</evidence>
<evidence type="ECO:0000313" key="9">
    <source>
        <dbReference type="Proteomes" id="UP001211907"/>
    </source>
</evidence>
<gene>
    <name evidence="8" type="primary">REX3</name>
    <name evidence="8" type="ORF">HK100_005508</name>
</gene>
<dbReference type="SMART" id="SM00479">
    <property type="entry name" value="EXOIII"/>
    <property type="match status" value="1"/>
</dbReference>
<evidence type="ECO:0000256" key="6">
    <source>
        <dbReference type="ARBA" id="ARBA00023242"/>
    </source>
</evidence>
<dbReference type="EMBL" id="JADGJH010002575">
    <property type="protein sequence ID" value="KAJ3096704.1"/>
    <property type="molecule type" value="Genomic_DNA"/>
</dbReference>
<dbReference type="AlphaFoldDB" id="A0AAD5XBV8"/>
<feature type="non-terminal residue" evidence="8">
    <location>
        <position position="433"/>
    </location>
</feature>
<keyword evidence="3" id="KW-0540">Nuclease</keyword>
<dbReference type="InterPro" id="IPR036397">
    <property type="entry name" value="RNaseH_sf"/>
</dbReference>
<accession>A0AAD5XBV8</accession>
<evidence type="ECO:0000256" key="5">
    <source>
        <dbReference type="ARBA" id="ARBA00022839"/>
    </source>
</evidence>
<dbReference type="InterPro" id="IPR031736">
    <property type="entry name" value="REXO1-like_dom"/>
</dbReference>
<evidence type="ECO:0000313" key="8">
    <source>
        <dbReference type="EMBL" id="KAJ3096704.1"/>
    </source>
</evidence>
<keyword evidence="4" id="KW-0378">Hydrolase</keyword>
<dbReference type="InterPro" id="IPR013520">
    <property type="entry name" value="Ribonucl_H"/>
</dbReference>
<dbReference type="GO" id="GO:0004527">
    <property type="term" value="F:exonuclease activity"/>
    <property type="evidence" value="ECO:0007669"/>
    <property type="project" value="UniProtKB-KW"/>
</dbReference>